<evidence type="ECO:0000313" key="2">
    <source>
        <dbReference type="Proteomes" id="UP000302163"/>
    </source>
</evidence>
<dbReference type="AlphaFoldDB" id="A0A4P8YPU5"/>
<evidence type="ECO:0000313" key="1">
    <source>
        <dbReference type="EMBL" id="QCT21814.1"/>
    </source>
</evidence>
<accession>A0A4P8YPU5</accession>
<name>A0A4P8YPU5_9ENTR</name>
<protein>
    <submittedName>
        <fullName evidence="1">Uncharacterized protein</fullName>
    </submittedName>
</protein>
<organism evidence="1 2">
    <name type="scientific">Jejubacter calystegiae</name>
    <dbReference type="NCBI Taxonomy" id="2579935"/>
    <lineage>
        <taxon>Bacteria</taxon>
        <taxon>Pseudomonadati</taxon>
        <taxon>Pseudomonadota</taxon>
        <taxon>Gammaproteobacteria</taxon>
        <taxon>Enterobacterales</taxon>
        <taxon>Enterobacteriaceae</taxon>
        <taxon>Jejubacter</taxon>
    </lineage>
</organism>
<sequence length="70" mass="7923">MANKELMSIITDINVVLGEHQITDTSDDVIAYLIRRDGYSSIDDAIASGEFSPVKYKYTVRIEREIVVDE</sequence>
<dbReference type="Proteomes" id="UP000302163">
    <property type="component" value="Chromosome"/>
</dbReference>
<dbReference type="RefSeq" id="WP_138097970.1">
    <property type="nucleotide sequence ID" value="NZ_CP040428.1"/>
</dbReference>
<keyword evidence="2" id="KW-1185">Reference proteome</keyword>
<gene>
    <name evidence="1" type="ORF">FEM41_20225</name>
</gene>
<reference evidence="1 2" key="1">
    <citation type="submission" date="2019-05" db="EMBL/GenBank/DDBJ databases">
        <title>Complete genome sequence of Izhakiella calystegiae KSNA2, an endophyte isolated from beach morning glory (Calystegia soldanella).</title>
        <authorList>
            <person name="Jiang L."/>
            <person name="Jeong J.C."/>
            <person name="Kim C.Y."/>
            <person name="Kim D.H."/>
            <person name="Kim S.W."/>
            <person name="Lee j."/>
        </authorList>
    </citation>
    <scope>NUCLEOTIDE SEQUENCE [LARGE SCALE GENOMIC DNA]</scope>
    <source>
        <strain evidence="1 2">KSNA2</strain>
    </source>
</reference>
<dbReference type="EMBL" id="CP040428">
    <property type="protein sequence ID" value="QCT21814.1"/>
    <property type="molecule type" value="Genomic_DNA"/>
</dbReference>
<proteinExistence type="predicted"/>
<dbReference type="KEGG" id="izh:FEM41_20225"/>